<protein>
    <recommendedName>
        <fullName evidence="3">alpha-amylase</fullName>
        <ecNumber evidence="3">3.2.1.1</ecNumber>
    </recommendedName>
</protein>
<feature type="domain" description="Alpha-amylase C-terminal beta-sheet" evidence="8">
    <location>
        <begin position="160"/>
        <end position="208"/>
    </location>
</feature>
<dbReference type="SUPFAM" id="SSF51011">
    <property type="entry name" value="Glycosyl hydrolase domain"/>
    <property type="match status" value="1"/>
</dbReference>
<comment type="cofactor">
    <cofactor evidence="2">
        <name>Ca(2+)</name>
        <dbReference type="ChEBI" id="CHEBI:29108"/>
    </cofactor>
</comment>
<evidence type="ECO:0000256" key="5">
    <source>
        <dbReference type="ARBA" id="ARBA00023277"/>
    </source>
</evidence>
<feature type="region of interest" description="Disordered" evidence="7">
    <location>
        <begin position="68"/>
        <end position="163"/>
    </location>
</feature>
<evidence type="ECO:0000256" key="2">
    <source>
        <dbReference type="ARBA" id="ARBA00001913"/>
    </source>
</evidence>
<feature type="compositionally biased region" description="Polar residues" evidence="7">
    <location>
        <begin position="83"/>
        <end position="99"/>
    </location>
</feature>
<dbReference type="SMART" id="SM00810">
    <property type="entry name" value="Alpha-amyl_C2"/>
    <property type="match status" value="1"/>
</dbReference>
<keyword evidence="5" id="KW-0119">Carbohydrate metabolism</keyword>
<keyword evidence="11" id="KW-1185">Reference proteome</keyword>
<evidence type="ECO:0000313" key="9">
    <source>
        <dbReference type="EMBL" id="AES88788.1"/>
    </source>
</evidence>
<keyword evidence="6" id="KW-0326">Glycosidase</keyword>
<dbReference type="STRING" id="3880.G7JSP3"/>
<name>G7JSP3_MEDTR</name>
<dbReference type="HOGENOM" id="CLU_1306488_0_0_1"/>
<dbReference type="InterPro" id="IPR012850">
    <property type="entry name" value="A-amylase_bs_C"/>
</dbReference>
<evidence type="ECO:0000256" key="4">
    <source>
        <dbReference type="ARBA" id="ARBA00022801"/>
    </source>
</evidence>
<dbReference type="GO" id="GO:0004556">
    <property type="term" value="F:alpha-amylase activity"/>
    <property type="evidence" value="ECO:0007669"/>
    <property type="project" value="UniProtKB-EC"/>
</dbReference>
<proteinExistence type="predicted"/>
<dbReference type="GO" id="GO:0005509">
    <property type="term" value="F:calcium ion binding"/>
    <property type="evidence" value="ECO:0007669"/>
    <property type="project" value="InterPro"/>
</dbReference>
<dbReference type="eggNOG" id="KOG0471">
    <property type="taxonomic scope" value="Eukaryota"/>
</dbReference>
<dbReference type="Pfam" id="PF07821">
    <property type="entry name" value="Alpha-amyl_C2"/>
    <property type="match status" value="1"/>
</dbReference>
<feature type="region of interest" description="Disordered" evidence="7">
    <location>
        <begin position="1"/>
        <end position="39"/>
    </location>
</feature>
<gene>
    <name evidence="9" type="ordered locus">MTR_4g062240</name>
</gene>
<accession>G7JSP3</accession>
<reference evidence="9 11" key="1">
    <citation type="journal article" date="2011" name="Nature">
        <title>The Medicago genome provides insight into the evolution of rhizobial symbioses.</title>
        <authorList>
            <person name="Young N.D."/>
            <person name="Debelle F."/>
            <person name="Oldroyd G.E."/>
            <person name="Geurts R."/>
            <person name="Cannon S.B."/>
            <person name="Udvardi M.K."/>
            <person name="Benedito V.A."/>
            <person name="Mayer K.F."/>
            <person name="Gouzy J."/>
            <person name="Schoof H."/>
            <person name="Van de Peer Y."/>
            <person name="Proost S."/>
            <person name="Cook D.R."/>
            <person name="Meyers B.C."/>
            <person name="Spannagl M."/>
            <person name="Cheung F."/>
            <person name="De Mita S."/>
            <person name="Krishnakumar V."/>
            <person name="Gundlach H."/>
            <person name="Zhou S."/>
            <person name="Mudge J."/>
            <person name="Bharti A.K."/>
            <person name="Murray J.D."/>
            <person name="Naoumkina M.A."/>
            <person name="Rosen B."/>
            <person name="Silverstein K.A."/>
            <person name="Tang H."/>
            <person name="Rombauts S."/>
            <person name="Zhao P.X."/>
            <person name="Zhou P."/>
            <person name="Barbe V."/>
            <person name="Bardou P."/>
            <person name="Bechner M."/>
            <person name="Bellec A."/>
            <person name="Berger A."/>
            <person name="Berges H."/>
            <person name="Bidwell S."/>
            <person name="Bisseling T."/>
            <person name="Choisne N."/>
            <person name="Couloux A."/>
            <person name="Denny R."/>
            <person name="Deshpande S."/>
            <person name="Dai X."/>
            <person name="Doyle J.J."/>
            <person name="Dudez A.M."/>
            <person name="Farmer A.D."/>
            <person name="Fouteau S."/>
            <person name="Franken C."/>
            <person name="Gibelin C."/>
            <person name="Gish J."/>
            <person name="Goldstein S."/>
            <person name="Gonzalez A.J."/>
            <person name="Green P.J."/>
            <person name="Hallab A."/>
            <person name="Hartog M."/>
            <person name="Hua A."/>
            <person name="Humphray S.J."/>
            <person name="Jeong D.H."/>
            <person name="Jing Y."/>
            <person name="Jocker A."/>
            <person name="Kenton S.M."/>
            <person name="Kim D.J."/>
            <person name="Klee K."/>
            <person name="Lai H."/>
            <person name="Lang C."/>
            <person name="Lin S."/>
            <person name="Macmil S.L."/>
            <person name="Magdelenat G."/>
            <person name="Matthews L."/>
            <person name="McCorrison J."/>
            <person name="Monaghan E.L."/>
            <person name="Mun J.H."/>
            <person name="Najar F.Z."/>
            <person name="Nicholson C."/>
            <person name="Noirot C."/>
            <person name="O'Bleness M."/>
            <person name="Paule C.R."/>
            <person name="Poulain J."/>
            <person name="Prion F."/>
            <person name="Qin B."/>
            <person name="Qu C."/>
            <person name="Retzel E.F."/>
            <person name="Riddle C."/>
            <person name="Sallet E."/>
            <person name="Samain S."/>
            <person name="Samson N."/>
            <person name="Sanders I."/>
            <person name="Saurat O."/>
            <person name="Scarpelli C."/>
            <person name="Schiex T."/>
            <person name="Segurens B."/>
            <person name="Severin A.J."/>
            <person name="Sherrier D.J."/>
            <person name="Shi R."/>
            <person name="Sims S."/>
            <person name="Singer S.R."/>
            <person name="Sinharoy S."/>
            <person name="Sterck L."/>
            <person name="Viollet A."/>
            <person name="Wang B.B."/>
            <person name="Wang K."/>
            <person name="Wang M."/>
            <person name="Wang X."/>
            <person name="Warfsmann J."/>
            <person name="Weissenbach J."/>
            <person name="White D.D."/>
            <person name="White J.D."/>
            <person name="Wiley G.B."/>
            <person name="Wincker P."/>
            <person name="Xing Y."/>
            <person name="Yang L."/>
            <person name="Yao Z."/>
            <person name="Ying F."/>
            <person name="Zhai J."/>
            <person name="Zhou L."/>
            <person name="Zuber A."/>
            <person name="Denarie J."/>
            <person name="Dixon R.A."/>
            <person name="May G.D."/>
            <person name="Schwartz D.C."/>
            <person name="Rogers J."/>
            <person name="Quetier F."/>
            <person name="Town C.D."/>
            <person name="Roe B.A."/>
        </authorList>
    </citation>
    <scope>NUCLEOTIDE SEQUENCE [LARGE SCALE GENOMIC DNA]</scope>
    <source>
        <strain evidence="9">A17</strain>
        <strain evidence="10 11">cv. Jemalong A17</strain>
    </source>
</reference>
<evidence type="ECO:0000313" key="10">
    <source>
        <dbReference type="EnsemblPlants" id="AES88788"/>
    </source>
</evidence>
<feature type="compositionally biased region" description="Polar residues" evidence="7">
    <location>
        <begin position="9"/>
        <end position="30"/>
    </location>
</feature>
<keyword evidence="4" id="KW-0378">Hydrolase</keyword>
<dbReference type="Proteomes" id="UP000002051">
    <property type="component" value="Chromosome 4"/>
</dbReference>
<dbReference type="AlphaFoldDB" id="G7JSP3"/>
<dbReference type="InterPro" id="IPR013780">
    <property type="entry name" value="Glyco_hydro_b"/>
</dbReference>
<feature type="compositionally biased region" description="Basic residues" evidence="7">
    <location>
        <begin position="147"/>
        <end position="156"/>
    </location>
</feature>
<evidence type="ECO:0000259" key="8">
    <source>
        <dbReference type="SMART" id="SM00810"/>
    </source>
</evidence>
<sequence length="211" mass="24257">MRTAYLNRPGTSENQAKDTNTTSFTRTNPFGLTEPNPFEFMRTNHRKKRHKSMPTQTLIQQLANKTIGGGCTKQNKQKRQHNKATNTNTEHPTNSTSQTQRDRNGSKTKNYSNTEEGESNPKERKNHKPKGRTKLRRICATSQPHHNPSKNGKRQTRSRDQNSMHFVKSTIRILEAKQNVYSAIIGEKVCMKIGDGSWSPSRREWTLNPWP</sequence>
<dbReference type="EMBL" id="CM001220">
    <property type="protein sequence ID" value="AES88788.1"/>
    <property type="molecule type" value="Genomic_DNA"/>
</dbReference>
<dbReference type="EnsemblPlants" id="AES88788">
    <property type="protein sequence ID" value="AES88788"/>
    <property type="gene ID" value="MTR_4g062240"/>
</dbReference>
<reference evidence="10" key="3">
    <citation type="submission" date="2015-04" db="UniProtKB">
        <authorList>
            <consortium name="EnsemblPlants"/>
        </authorList>
    </citation>
    <scope>IDENTIFICATION</scope>
    <source>
        <strain evidence="10">cv. Jemalong A17</strain>
    </source>
</reference>
<dbReference type="EC" id="3.2.1.1" evidence="3"/>
<evidence type="ECO:0000256" key="6">
    <source>
        <dbReference type="ARBA" id="ARBA00023295"/>
    </source>
</evidence>
<evidence type="ECO:0000256" key="1">
    <source>
        <dbReference type="ARBA" id="ARBA00000548"/>
    </source>
</evidence>
<evidence type="ECO:0000256" key="7">
    <source>
        <dbReference type="SAM" id="MobiDB-lite"/>
    </source>
</evidence>
<organism evidence="9 11">
    <name type="scientific">Medicago truncatula</name>
    <name type="common">Barrel medic</name>
    <name type="synonym">Medicago tribuloides</name>
    <dbReference type="NCBI Taxonomy" id="3880"/>
    <lineage>
        <taxon>Eukaryota</taxon>
        <taxon>Viridiplantae</taxon>
        <taxon>Streptophyta</taxon>
        <taxon>Embryophyta</taxon>
        <taxon>Tracheophyta</taxon>
        <taxon>Spermatophyta</taxon>
        <taxon>Magnoliopsida</taxon>
        <taxon>eudicotyledons</taxon>
        <taxon>Gunneridae</taxon>
        <taxon>Pentapetalae</taxon>
        <taxon>rosids</taxon>
        <taxon>fabids</taxon>
        <taxon>Fabales</taxon>
        <taxon>Fabaceae</taxon>
        <taxon>Papilionoideae</taxon>
        <taxon>50 kb inversion clade</taxon>
        <taxon>NPAAA clade</taxon>
        <taxon>Hologalegina</taxon>
        <taxon>IRL clade</taxon>
        <taxon>Trifolieae</taxon>
        <taxon>Medicago</taxon>
    </lineage>
</organism>
<dbReference type="PaxDb" id="3880-AES88788"/>
<evidence type="ECO:0000256" key="3">
    <source>
        <dbReference type="ARBA" id="ARBA00012595"/>
    </source>
</evidence>
<evidence type="ECO:0000313" key="11">
    <source>
        <dbReference type="Proteomes" id="UP000002051"/>
    </source>
</evidence>
<dbReference type="GO" id="GO:0005975">
    <property type="term" value="P:carbohydrate metabolic process"/>
    <property type="evidence" value="ECO:0007669"/>
    <property type="project" value="InterPro"/>
</dbReference>
<comment type="catalytic activity">
    <reaction evidence="1">
        <text>Endohydrolysis of (1-&gt;4)-alpha-D-glucosidic linkages in polysaccharides containing three or more (1-&gt;4)-alpha-linked D-glucose units.</text>
        <dbReference type="EC" id="3.2.1.1"/>
    </reaction>
</comment>
<feature type="compositionally biased region" description="Basic residues" evidence="7">
    <location>
        <begin position="124"/>
        <end position="137"/>
    </location>
</feature>
<dbReference type="Gene3D" id="2.60.40.1180">
    <property type="entry name" value="Golgi alpha-mannosidase II"/>
    <property type="match status" value="1"/>
</dbReference>
<reference evidence="9 11" key="2">
    <citation type="journal article" date="2014" name="BMC Genomics">
        <title>An improved genome release (version Mt4.0) for the model legume Medicago truncatula.</title>
        <authorList>
            <person name="Tang H."/>
            <person name="Krishnakumar V."/>
            <person name="Bidwell S."/>
            <person name="Rosen B."/>
            <person name="Chan A."/>
            <person name="Zhou S."/>
            <person name="Gentzbittel L."/>
            <person name="Childs K.L."/>
            <person name="Yandell M."/>
            <person name="Gundlach H."/>
            <person name="Mayer K.F."/>
            <person name="Schwartz D.C."/>
            <person name="Town C.D."/>
        </authorList>
    </citation>
    <scope>GENOME REANNOTATION</scope>
    <source>
        <strain evidence="10 11">cv. Jemalong A17</strain>
    </source>
</reference>